<reference evidence="1 2" key="1">
    <citation type="journal article" date="2018" name="Sci. Rep.">
        <title>Genomic signatures of local adaptation to the degree of environmental predictability in rotifers.</title>
        <authorList>
            <person name="Franch-Gras L."/>
            <person name="Hahn C."/>
            <person name="Garcia-Roger E.M."/>
            <person name="Carmona M.J."/>
            <person name="Serra M."/>
            <person name="Gomez A."/>
        </authorList>
    </citation>
    <scope>NUCLEOTIDE SEQUENCE [LARGE SCALE GENOMIC DNA]</scope>
    <source>
        <strain evidence="1">HYR1</strain>
    </source>
</reference>
<name>A0A3M7RTA3_BRAPC</name>
<organism evidence="1 2">
    <name type="scientific">Brachionus plicatilis</name>
    <name type="common">Marine rotifer</name>
    <name type="synonym">Brachionus muelleri</name>
    <dbReference type="NCBI Taxonomy" id="10195"/>
    <lineage>
        <taxon>Eukaryota</taxon>
        <taxon>Metazoa</taxon>
        <taxon>Spiralia</taxon>
        <taxon>Gnathifera</taxon>
        <taxon>Rotifera</taxon>
        <taxon>Eurotatoria</taxon>
        <taxon>Monogononta</taxon>
        <taxon>Pseudotrocha</taxon>
        <taxon>Ploima</taxon>
        <taxon>Brachionidae</taxon>
        <taxon>Brachionus</taxon>
    </lineage>
</organism>
<protein>
    <submittedName>
        <fullName evidence="1">Uncharacterized protein</fullName>
    </submittedName>
</protein>
<dbReference type="EMBL" id="REGN01002672">
    <property type="protein sequence ID" value="RNA26796.1"/>
    <property type="molecule type" value="Genomic_DNA"/>
</dbReference>
<evidence type="ECO:0000313" key="2">
    <source>
        <dbReference type="Proteomes" id="UP000276133"/>
    </source>
</evidence>
<dbReference type="AlphaFoldDB" id="A0A3M7RTA3"/>
<evidence type="ECO:0000313" key="1">
    <source>
        <dbReference type="EMBL" id="RNA26796.1"/>
    </source>
</evidence>
<proteinExistence type="predicted"/>
<sequence length="136" mass="16327">MFITPLQWSSKANRKLLFIFYKEYFLSFIQKKILRIIFKTNLNGKDRTILFFLTCWFYLVHFNGVVKNNLVLKISNRGFVNFIYNLSKNSSFFDSKIADLTSGFLKIFVWAKKVQQRRIFVQFVYEIHNTNDRLNG</sequence>
<dbReference type="Proteomes" id="UP000276133">
    <property type="component" value="Unassembled WGS sequence"/>
</dbReference>
<accession>A0A3M7RTA3</accession>
<gene>
    <name evidence="1" type="ORF">BpHYR1_037904</name>
</gene>
<comment type="caution">
    <text evidence="1">The sequence shown here is derived from an EMBL/GenBank/DDBJ whole genome shotgun (WGS) entry which is preliminary data.</text>
</comment>
<keyword evidence="2" id="KW-1185">Reference proteome</keyword>